<feature type="transmembrane region" description="Helical" evidence="1">
    <location>
        <begin position="287"/>
        <end position="305"/>
    </location>
</feature>
<sequence length="351" mass="38378">MPPRMPLIDALKGISAQVIVLHHLASYGPVAEAMNLLLPALTDWLYGYGRMAVQIFLVVAGFLAARGLAPNGVATFVSPADLIWKRYLRLVRPFMVAMLLAIAAAALARAWMLGDMPPDAPSVWQFVAHGLLLHGLLGVPSLSAGVWYVAIDFQLYALLLGLLWLSSCANGHDRKRHLGMVLVAAFGIAALLHWSRNEALDMWAIYFFGPYALGAMSYWVSVPERRPGCLVLLVLVGALALWVDFRLRVVLALLTTLFLGAATMAGRLERGPESRLIAYLGKISYSVFLVHFPVLLIINACFTHFTSGSAALGLVAALLAWIASILAGGIFYRYVESRKQWWPAPSSPEKR</sequence>
<dbReference type="Proteomes" id="UP000886689">
    <property type="component" value="Unassembled WGS sequence"/>
</dbReference>
<feature type="transmembrane region" description="Helical" evidence="1">
    <location>
        <begin position="177"/>
        <end position="196"/>
    </location>
</feature>
<keyword evidence="1" id="KW-1133">Transmembrane helix</keyword>
<feature type="transmembrane region" description="Helical" evidence="1">
    <location>
        <begin position="202"/>
        <end position="220"/>
    </location>
</feature>
<keyword evidence="3" id="KW-0012">Acyltransferase</keyword>
<dbReference type="GO" id="GO:0000271">
    <property type="term" value="P:polysaccharide biosynthetic process"/>
    <property type="evidence" value="ECO:0007669"/>
    <property type="project" value="TreeGrafter"/>
</dbReference>
<organism evidence="3 4">
    <name type="scientific">Candidatus Proximibacter danicus</name>
    <dbReference type="NCBI Taxonomy" id="2954365"/>
    <lineage>
        <taxon>Bacteria</taxon>
        <taxon>Pseudomonadati</taxon>
        <taxon>Pseudomonadota</taxon>
        <taxon>Betaproteobacteria</taxon>
        <taxon>Candidatus Proximibacter</taxon>
    </lineage>
</organism>
<proteinExistence type="predicted"/>
<gene>
    <name evidence="3" type="ORF">IPL58_09580</name>
</gene>
<feature type="domain" description="Acyltransferase 3" evidence="2">
    <location>
        <begin position="8"/>
        <end position="322"/>
    </location>
</feature>
<feature type="transmembrane region" description="Helical" evidence="1">
    <location>
        <begin position="145"/>
        <end position="165"/>
    </location>
</feature>
<dbReference type="InterPro" id="IPR002656">
    <property type="entry name" value="Acyl_transf_3_dom"/>
</dbReference>
<evidence type="ECO:0000256" key="1">
    <source>
        <dbReference type="SAM" id="Phobius"/>
    </source>
</evidence>
<feature type="transmembrane region" description="Helical" evidence="1">
    <location>
        <begin position="45"/>
        <end position="69"/>
    </location>
</feature>
<feature type="transmembrane region" description="Helical" evidence="1">
    <location>
        <begin position="311"/>
        <end position="332"/>
    </location>
</feature>
<evidence type="ECO:0000313" key="3">
    <source>
        <dbReference type="EMBL" id="MBK8524342.1"/>
    </source>
</evidence>
<feature type="transmembrane region" description="Helical" evidence="1">
    <location>
        <begin position="227"/>
        <end position="243"/>
    </location>
</feature>
<dbReference type="Pfam" id="PF01757">
    <property type="entry name" value="Acyl_transf_3"/>
    <property type="match status" value="1"/>
</dbReference>
<dbReference type="GO" id="GO:0016020">
    <property type="term" value="C:membrane"/>
    <property type="evidence" value="ECO:0007669"/>
    <property type="project" value="TreeGrafter"/>
</dbReference>
<dbReference type="PANTHER" id="PTHR23028">
    <property type="entry name" value="ACETYLTRANSFERASE"/>
    <property type="match status" value="1"/>
</dbReference>
<protein>
    <submittedName>
        <fullName evidence="3">Acyltransferase</fullName>
    </submittedName>
</protein>
<keyword evidence="1" id="KW-0812">Transmembrane</keyword>
<keyword evidence="3" id="KW-0808">Transferase</keyword>
<name>A0A9D7K481_9PROT</name>
<dbReference type="PANTHER" id="PTHR23028:SF53">
    <property type="entry name" value="ACYL_TRANSF_3 DOMAIN-CONTAINING PROTEIN"/>
    <property type="match status" value="1"/>
</dbReference>
<dbReference type="InterPro" id="IPR050879">
    <property type="entry name" value="Acyltransferase_3"/>
</dbReference>
<keyword evidence="1" id="KW-0472">Membrane</keyword>
<dbReference type="AlphaFoldDB" id="A0A9D7K481"/>
<dbReference type="EMBL" id="JADJUC010000008">
    <property type="protein sequence ID" value="MBK8524342.1"/>
    <property type="molecule type" value="Genomic_DNA"/>
</dbReference>
<feature type="transmembrane region" description="Helical" evidence="1">
    <location>
        <begin position="249"/>
        <end position="266"/>
    </location>
</feature>
<evidence type="ECO:0000259" key="2">
    <source>
        <dbReference type="Pfam" id="PF01757"/>
    </source>
</evidence>
<dbReference type="GO" id="GO:0016747">
    <property type="term" value="F:acyltransferase activity, transferring groups other than amino-acyl groups"/>
    <property type="evidence" value="ECO:0007669"/>
    <property type="project" value="InterPro"/>
</dbReference>
<reference evidence="3" key="1">
    <citation type="submission" date="2020-10" db="EMBL/GenBank/DDBJ databases">
        <title>Connecting structure to function with the recovery of over 1000 high-quality activated sludge metagenome-assembled genomes encoding full-length rRNA genes using long-read sequencing.</title>
        <authorList>
            <person name="Singleton C.M."/>
            <person name="Petriglieri F."/>
            <person name="Kristensen J.M."/>
            <person name="Kirkegaard R.H."/>
            <person name="Michaelsen T.Y."/>
            <person name="Andersen M.H."/>
            <person name="Karst S.M."/>
            <person name="Dueholm M.S."/>
            <person name="Nielsen P.H."/>
            <person name="Albertsen M."/>
        </authorList>
    </citation>
    <scope>NUCLEOTIDE SEQUENCE</scope>
    <source>
        <strain evidence="3">Hirt_18-Q3-R61-65_BATAC.395</strain>
    </source>
</reference>
<accession>A0A9D7K481</accession>
<feature type="transmembrane region" description="Helical" evidence="1">
    <location>
        <begin position="90"/>
        <end position="112"/>
    </location>
</feature>
<comment type="caution">
    <text evidence="3">The sequence shown here is derived from an EMBL/GenBank/DDBJ whole genome shotgun (WGS) entry which is preliminary data.</text>
</comment>
<evidence type="ECO:0000313" key="4">
    <source>
        <dbReference type="Proteomes" id="UP000886689"/>
    </source>
</evidence>